<accession>A0A2R6XQU6</accession>
<feature type="compositionally biased region" description="Basic residues" evidence="10">
    <location>
        <begin position="219"/>
        <end position="229"/>
    </location>
</feature>
<dbReference type="InterPro" id="IPR035623">
    <property type="entry name" value="SUA-like_OCRE"/>
</dbReference>
<dbReference type="GO" id="GO:0005634">
    <property type="term" value="C:nucleus"/>
    <property type="evidence" value="ECO:0000318"/>
    <property type="project" value="GO_Central"/>
</dbReference>
<dbReference type="InterPro" id="IPR041591">
    <property type="entry name" value="OCRE"/>
</dbReference>
<dbReference type="InterPro" id="IPR035979">
    <property type="entry name" value="RBD_domain_sf"/>
</dbReference>
<dbReference type="InterPro" id="IPR012677">
    <property type="entry name" value="Nucleotide-bd_a/b_plait_sf"/>
</dbReference>
<dbReference type="EMBL" id="KZ772677">
    <property type="protein sequence ID" value="PTQ48478.1"/>
    <property type="molecule type" value="Genomic_DNA"/>
</dbReference>
<feature type="region of interest" description="Disordered" evidence="10">
    <location>
        <begin position="858"/>
        <end position="912"/>
    </location>
</feature>
<dbReference type="PROSITE" id="PS50102">
    <property type="entry name" value="RRM"/>
    <property type="match status" value="2"/>
</dbReference>
<feature type="compositionally biased region" description="Basic and acidic residues" evidence="10">
    <location>
        <begin position="963"/>
        <end position="972"/>
    </location>
</feature>
<organism evidence="14 15">
    <name type="scientific">Marchantia polymorpha</name>
    <name type="common">Common liverwort</name>
    <name type="synonym">Marchantia aquatica</name>
    <dbReference type="NCBI Taxonomy" id="3197"/>
    <lineage>
        <taxon>Eukaryota</taxon>
        <taxon>Viridiplantae</taxon>
        <taxon>Streptophyta</taxon>
        <taxon>Embryophyta</taxon>
        <taxon>Marchantiophyta</taxon>
        <taxon>Marchantiopsida</taxon>
        <taxon>Marchantiidae</taxon>
        <taxon>Marchantiales</taxon>
        <taxon>Marchantiaceae</taxon>
        <taxon>Marchantia</taxon>
    </lineage>
</organism>
<dbReference type="PANTHER" id="PTHR13948:SF3">
    <property type="entry name" value="FI21118P1"/>
    <property type="match status" value="1"/>
</dbReference>
<feature type="region of interest" description="Disordered" evidence="10">
    <location>
        <begin position="741"/>
        <end position="760"/>
    </location>
</feature>
<dbReference type="Pfam" id="PF01585">
    <property type="entry name" value="G-patch"/>
    <property type="match status" value="1"/>
</dbReference>
<reference evidence="15" key="1">
    <citation type="journal article" date="2017" name="Cell">
        <title>Insights into land plant evolution garnered from the Marchantia polymorpha genome.</title>
        <authorList>
            <person name="Bowman J.L."/>
            <person name="Kohchi T."/>
            <person name="Yamato K.T."/>
            <person name="Jenkins J."/>
            <person name="Shu S."/>
            <person name="Ishizaki K."/>
            <person name="Yamaoka S."/>
            <person name="Nishihama R."/>
            <person name="Nakamura Y."/>
            <person name="Berger F."/>
            <person name="Adam C."/>
            <person name="Aki S.S."/>
            <person name="Althoff F."/>
            <person name="Araki T."/>
            <person name="Arteaga-Vazquez M.A."/>
            <person name="Balasubrmanian S."/>
            <person name="Barry K."/>
            <person name="Bauer D."/>
            <person name="Boehm C.R."/>
            <person name="Briginshaw L."/>
            <person name="Caballero-Perez J."/>
            <person name="Catarino B."/>
            <person name="Chen F."/>
            <person name="Chiyoda S."/>
            <person name="Chovatia M."/>
            <person name="Davies K.M."/>
            <person name="Delmans M."/>
            <person name="Demura T."/>
            <person name="Dierschke T."/>
            <person name="Dolan L."/>
            <person name="Dorantes-Acosta A.E."/>
            <person name="Eklund D.M."/>
            <person name="Florent S.N."/>
            <person name="Flores-Sandoval E."/>
            <person name="Fujiyama A."/>
            <person name="Fukuzawa H."/>
            <person name="Galik B."/>
            <person name="Grimanelli D."/>
            <person name="Grimwood J."/>
            <person name="Grossniklaus U."/>
            <person name="Hamada T."/>
            <person name="Haseloff J."/>
            <person name="Hetherington A.J."/>
            <person name="Higo A."/>
            <person name="Hirakawa Y."/>
            <person name="Hundley H.N."/>
            <person name="Ikeda Y."/>
            <person name="Inoue K."/>
            <person name="Inoue S.I."/>
            <person name="Ishida S."/>
            <person name="Jia Q."/>
            <person name="Kakita M."/>
            <person name="Kanazawa T."/>
            <person name="Kawai Y."/>
            <person name="Kawashima T."/>
            <person name="Kennedy M."/>
            <person name="Kinose K."/>
            <person name="Kinoshita T."/>
            <person name="Kohara Y."/>
            <person name="Koide E."/>
            <person name="Komatsu K."/>
            <person name="Kopischke S."/>
            <person name="Kubo M."/>
            <person name="Kyozuka J."/>
            <person name="Lagercrantz U."/>
            <person name="Lin S.S."/>
            <person name="Lindquist E."/>
            <person name="Lipzen A.M."/>
            <person name="Lu C.W."/>
            <person name="De Luna E."/>
            <person name="Martienssen R.A."/>
            <person name="Minamino N."/>
            <person name="Mizutani M."/>
            <person name="Mizutani M."/>
            <person name="Mochizuki N."/>
            <person name="Monte I."/>
            <person name="Mosher R."/>
            <person name="Nagasaki H."/>
            <person name="Nakagami H."/>
            <person name="Naramoto S."/>
            <person name="Nishitani K."/>
            <person name="Ohtani M."/>
            <person name="Okamoto T."/>
            <person name="Okumura M."/>
            <person name="Phillips J."/>
            <person name="Pollak B."/>
            <person name="Reinders A."/>
            <person name="Rovekamp M."/>
            <person name="Sano R."/>
            <person name="Sawa S."/>
            <person name="Schmid M.W."/>
            <person name="Shirakawa M."/>
            <person name="Solano R."/>
            <person name="Spunde A."/>
            <person name="Suetsugu N."/>
            <person name="Sugano S."/>
            <person name="Sugiyama A."/>
            <person name="Sun R."/>
            <person name="Suzuki Y."/>
            <person name="Takenaka M."/>
            <person name="Takezawa D."/>
            <person name="Tomogane H."/>
            <person name="Tsuzuki M."/>
            <person name="Ueda T."/>
            <person name="Umeda M."/>
            <person name="Ward J.M."/>
            <person name="Watanabe Y."/>
            <person name="Yazaki K."/>
            <person name="Yokoyama R."/>
            <person name="Yoshitake Y."/>
            <person name="Yotsui I."/>
            <person name="Zachgo S."/>
            <person name="Schmutz J."/>
        </authorList>
    </citation>
    <scope>NUCLEOTIDE SEQUENCE [LARGE SCALE GENOMIC DNA]</scope>
    <source>
        <strain evidence="15">Tak-1</strain>
    </source>
</reference>
<keyword evidence="15" id="KW-1185">Reference proteome</keyword>
<dbReference type="CDD" id="cd16166">
    <property type="entry name" value="OCRE_SUA_like"/>
    <property type="match status" value="1"/>
</dbReference>
<feature type="region of interest" description="Disordered" evidence="10">
    <location>
        <begin position="925"/>
        <end position="999"/>
    </location>
</feature>
<dbReference type="SMART" id="SM00443">
    <property type="entry name" value="G_patch"/>
    <property type="match status" value="1"/>
</dbReference>
<feature type="region of interest" description="Disordered" evidence="10">
    <location>
        <begin position="346"/>
        <end position="366"/>
    </location>
</feature>
<name>A0A2R6XQU6_MARPO</name>
<evidence type="ECO:0000256" key="2">
    <source>
        <dbReference type="ARBA" id="ARBA00022723"/>
    </source>
</evidence>
<dbReference type="Pfam" id="PF17780">
    <property type="entry name" value="OCRE"/>
    <property type="match status" value="1"/>
</dbReference>
<feature type="domain" description="RRM" evidence="11">
    <location>
        <begin position="265"/>
        <end position="345"/>
    </location>
</feature>
<feature type="domain" description="RRM" evidence="11">
    <location>
        <begin position="426"/>
        <end position="506"/>
    </location>
</feature>
<dbReference type="Gramene" id="Mp1g04870.1">
    <property type="protein sequence ID" value="Mp1g04870.1.cds"/>
    <property type="gene ID" value="Mp1g04870"/>
</dbReference>
<feature type="region of interest" description="Disordered" evidence="10">
    <location>
        <begin position="677"/>
        <end position="704"/>
    </location>
</feature>
<feature type="compositionally biased region" description="Gly residues" evidence="10">
    <location>
        <begin position="348"/>
        <end position="362"/>
    </location>
</feature>
<dbReference type="InterPro" id="IPR036443">
    <property type="entry name" value="Znf_RanBP2_sf"/>
</dbReference>
<feature type="compositionally biased region" description="Polar residues" evidence="10">
    <location>
        <begin position="882"/>
        <end position="895"/>
    </location>
</feature>
<sequence>MDGGRYMLQQAGWDNSSALENYDPIHDSDLRAGGAYGGRGGYLEGSFAREPGFSRDSYQRELLYEREAFGMSPAVLGLWPPAKRRTLEEELALLREVQRHDKVGFVESFRDYGFDRVGRHSRDRDSYDGDDYEYRRRSLRGSREGSRDVDFEFTTTRHRGGGYDSDRERSRREREWRRRKDRTLDRSRSREKERDWSPVDRDRRRERSRSFSYEERIRGRSRSPRSRSRGWREDSYEDAPPRNERRRDREGRSSHHERAPLAPSATLVVKGLSQKTVEDDLYHALAEWGPLRHVRVIKERNSGVSRGFAFVDFPSVEAAQKMMDGAGYDGLVVDGRRLFFEYSSKPTGGVGTPQGGSSGRGGTSKCSSGTGTDWMCTVCACVNFARRTLCFQCNEGRAEDAPAADLPASTAPVSGGRRASEAGPTHVLVVRGLDENVNEESLHYEFSKYAPIKDLRLVRDKFTHVSRGFAFIHYNSVEEATKALEASNGTALEKNGQVLRVAFAKSIYGPGSSAPGATPTQGSLAAAAAIEAATFAQQYDNVGWVPKEYNPEDDANHGTPSAAYGGGYQSQASQGTSSKGGKGAGKGRGKAPPHEARQGTADAGGSAVNEVGTSDGTEAPQSGFVWDEASGYYYDAASGFYYDGHRGLYYDGNTGIWYTYNQETQQYTQYVDASSENTTDVGTDVTKGSKDEKAGDNPTEGNITSKAVISAPPAVSLELVEKKPTLAEAVAAAAAAAQVSAKKEKERLKEKERESRLAGKGPVMVSKKKITNVMTMWKQRQFEGQGAQGTFDGTTSAPPSATAETANDTTTSTTAASITMTSQVANARFRADTTTPKDSIVSSMGRSGISPYLGIIHSSDGMGRAKPASSSQNSGIFSSQQLTTSSGLGNNSLSRPSGAAGRGGGRGMGRGSIETTVGAVVNATQSSDGVSATPFRTDASALGSYGPMAGTKRRFTETPQTGYRDRAAERRSLYGSSLPGDVSGDADVKDKGSKGRGLDMPFPPGVGAKSSGANATLAGPEVQSFEVISAEKALDERNVGNRMLRNMGWQEGSGLGKEGTGIVEPVQAHGTGERAGLGSASQRRIDSRFETQPGDTYRVVIQKKALARFHEMI</sequence>
<evidence type="ECO:0000256" key="7">
    <source>
        <dbReference type="ARBA" id="ARBA00023242"/>
    </source>
</evidence>
<dbReference type="Gene3D" id="3.30.70.330">
    <property type="match status" value="2"/>
</dbReference>
<dbReference type="PROSITE" id="PS50199">
    <property type="entry name" value="ZF_RANBP2_2"/>
    <property type="match status" value="1"/>
</dbReference>
<dbReference type="Pfam" id="PF00076">
    <property type="entry name" value="RRM_1"/>
    <property type="match status" value="2"/>
</dbReference>
<dbReference type="InterPro" id="IPR000467">
    <property type="entry name" value="G_patch_dom"/>
</dbReference>
<feature type="compositionally biased region" description="Gly residues" evidence="10">
    <location>
        <begin position="900"/>
        <end position="910"/>
    </location>
</feature>
<feature type="compositionally biased region" description="Basic and acidic residues" evidence="10">
    <location>
        <begin position="207"/>
        <end position="218"/>
    </location>
</feature>
<dbReference type="SMART" id="SM00360">
    <property type="entry name" value="RRM"/>
    <property type="match status" value="2"/>
</dbReference>
<dbReference type="OrthoDB" id="439808at2759"/>
<evidence type="ECO:0000256" key="9">
    <source>
        <dbReference type="PROSITE-ProRule" id="PRU00322"/>
    </source>
</evidence>
<dbReference type="InterPro" id="IPR000504">
    <property type="entry name" value="RRM_dom"/>
</dbReference>
<protein>
    <submittedName>
        <fullName evidence="14">Uncharacterized protein</fullName>
    </submittedName>
</protein>
<dbReference type="Proteomes" id="UP000244005">
    <property type="component" value="Unassembled WGS sequence"/>
</dbReference>
<keyword evidence="5" id="KW-0862">Zinc</keyword>
<feature type="domain" description="G-patch" evidence="12">
    <location>
        <begin position="1036"/>
        <end position="1082"/>
    </location>
</feature>
<dbReference type="CDD" id="cd12313">
    <property type="entry name" value="RRM1_RRM2_RBM5_like"/>
    <property type="match status" value="1"/>
</dbReference>
<comment type="subcellular location">
    <subcellularLocation>
        <location evidence="1">Nucleus</location>
    </subcellularLocation>
</comment>
<evidence type="ECO:0000259" key="12">
    <source>
        <dbReference type="PROSITE" id="PS50174"/>
    </source>
</evidence>
<dbReference type="PROSITE" id="PS50174">
    <property type="entry name" value="G_PATCH"/>
    <property type="match status" value="1"/>
</dbReference>
<evidence type="ECO:0000256" key="5">
    <source>
        <dbReference type="ARBA" id="ARBA00022833"/>
    </source>
</evidence>
<keyword evidence="3" id="KW-0677">Repeat</keyword>
<dbReference type="GO" id="GO:0008270">
    <property type="term" value="F:zinc ion binding"/>
    <property type="evidence" value="ECO:0007669"/>
    <property type="project" value="UniProtKB-KW"/>
</dbReference>
<evidence type="ECO:0000256" key="10">
    <source>
        <dbReference type="SAM" id="MobiDB-lite"/>
    </source>
</evidence>
<feature type="compositionally biased region" description="Polar residues" evidence="10">
    <location>
        <begin position="611"/>
        <end position="620"/>
    </location>
</feature>
<feature type="compositionally biased region" description="Basic and acidic residues" evidence="10">
    <location>
        <begin position="741"/>
        <end position="757"/>
    </location>
</feature>
<evidence type="ECO:0000256" key="8">
    <source>
        <dbReference type="PROSITE-ProRule" id="PRU00176"/>
    </source>
</evidence>
<feature type="domain" description="RanBP2-type" evidence="13">
    <location>
        <begin position="367"/>
        <end position="399"/>
    </location>
</feature>
<evidence type="ECO:0000259" key="11">
    <source>
        <dbReference type="PROSITE" id="PS50102"/>
    </source>
</evidence>
<dbReference type="PANTHER" id="PTHR13948">
    <property type="entry name" value="RNA-BINDING PROTEIN"/>
    <property type="match status" value="1"/>
</dbReference>
<evidence type="ECO:0000256" key="6">
    <source>
        <dbReference type="ARBA" id="ARBA00022884"/>
    </source>
</evidence>
<evidence type="ECO:0000256" key="1">
    <source>
        <dbReference type="ARBA" id="ARBA00004123"/>
    </source>
</evidence>
<keyword evidence="2" id="KW-0479">Metal-binding</keyword>
<keyword evidence="4 9" id="KW-0863">Zinc-finger</keyword>
<proteinExistence type="predicted"/>
<dbReference type="SMART" id="SM00547">
    <property type="entry name" value="ZnF_RBZ"/>
    <property type="match status" value="1"/>
</dbReference>
<feature type="compositionally biased region" description="Low complexity" evidence="10">
    <location>
        <begin position="869"/>
        <end position="881"/>
    </location>
</feature>
<dbReference type="AlphaFoldDB" id="A0A2R6XQU6"/>
<keyword evidence="7" id="KW-0539">Nucleus</keyword>
<feature type="compositionally biased region" description="Basic and acidic residues" evidence="10">
    <location>
        <begin position="230"/>
        <end position="259"/>
    </location>
</feature>
<dbReference type="Gene3D" id="4.10.1060.10">
    <property type="entry name" value="Zinc finger, RanBP2-type"/>
    <property type="match status" value="1"/>
</dbReference>
<dbReference type="SUPFAM" id="SSF90209">
    <property type="entry name" value="Ran binding protein zinc finger-like"/>
    <property type="match status" value="1"/>
</dbReference>
<evidence type="ECO:0000313" key="14">
    <source>
        <dbReference type="EMBL" id="PTQ48478.1"/>
    </source>
</evidence>
<dbReference type="GO" id="GO:0003723">
    <property type="term" value="F:RNA binding"/>
    <property type="evidence" value="ECO:0000318"/>
    <property type="project" value="GO_Central"/>
</dbReference>
<dbReference type="PROSITE" id="PS01358">
    <property type="entry name" value="ZF_RANBP2_1"/>
    <property type="match status" value="1"/>
</dbReference>
<dbReference type="SUPFAM" id="SSF54928">
    <property type="entry name" value="RNA-binding domain, RBD"/>
    <property type="match status" value="2"/>
</dbReference>
<feature type="region of interest" description="Disordered" evidence="10">
    <location>
        <begin position="401"/>
        <end position="420"/>
    </location>
</feature>
<dbReference type="InterPro" id="IPR001876">
    <property type="entry name" value="Znf_RanBP2"/>
</dbReference>
<feature type="region of interest" description="Disordered" evidence="10">
    <location>
        <begin position="545"/>
        <end position="620"/>
    </location>
</feature>
<keyword evidence="6 8" id="KW-0694">RNA-binding</keyword>
<evidence type="ECO:0000256" key="4">
    <source>
        <dbReference type="ARBA" id="ARBA00022771"/>
    </source>
</evidence>
<evidence type="ECO:0000313" key="15">
    <source>
        <dbReference type="Proteomes" id="UP000244005"/>
    </source>
</evidence>
<dbReference type="OMA" id="CESEHER"/>
<feature type="region of interest" description="Disordered" evidence="10">
    <location>
        <begin position="783"/>
        <end position="815"/>
    </location>
</feature>
<evidence type="ECO:0000259" key="13">
    <source>
        <dbReference type="PROSITE" id="PS50199"/>
    </source>
</evidence>
<gene>
    <name evidence="14" type="ORF">MARPO_0005s0121</name>
</gene>
<feature type="region of interest" description="Disordered" evidence="10">
    <location>
        <begin position="207"/>
        <end position="265"/>
    </location>
</feature>
<feature type="compositionally biased region" description="Basic and acidic residues" evidence="10">
    <location>
        <begin position="986"/>
        <end position="997"/>
    </location>
</feature>
<feature type="compositionally biased region" description="Low complexity" evidence="10">
    <location>
        <begin position="794"/>
        <end position="815"/>
    </location>
</feature>
<feature type="region of interest" description="Disordered" evidence="10">
    <location>
        <begin position="147"/>
        <end position="172"/>
    </location>
</feature>
<evidence type="ECO:0000256" key="3">
    <source>
        <dbReference type="ARBA" id="ARBA00022737"/>
    </source>
</evidence>
<dbReference type="GO" id="GO:0000398">
    <property type="term" value="P:mRNA splicing, via spliceosome"/>
    <property type="evidence" value="ECO:0000318"/>
    <property type="project" value="GO_Central"/>
</dbReference>